<evidence type="ECO:0000313" key="6">
    <source>
        <dbReference type="Proteomes" id="UP000707356"/>
    </source>
</evidence>
<sequence>MQPNLPISSHSSYRHGFLPMPADSSLDLAVQLPLNILVAEDNLVNQKVMLRLLQRFGYAADLAATGLEVLASVERQASLAQPYDLILMDVQMPALDGLSAARQICQIYPPAQRPWIVAVTASAMQGDRENCQHAGMDDYLSKPLYPEALYAALKRCGERL</sequence>
<proteinExistence type="predicted"/>
<evidence type="ECO:0000256" key="3">
    <source>
        <dbReference type="PROSITE-ProRule" id="PRU00169"/>
    </source>
</evidence>
<name>A0A951U8J0_9CYAN</name>
<gene>
    <name evidence="5" type="ORF">KME07_24210</name>
</gene>
<dbReference type="SUPFAM" id="SSF52172">
    <property type="entry name" value="CheY-like"/>
    <property type="match status" value="1"/>
</dbReference>
<dbReference type="PANTHER" id="PTHR45339">
    <property type="entry name" value="HYBRID SIGNAL TRANSDUCTION HISTIDINE KINASE J"/>
    <property type="match status" value="1"/>
</dbReference>
<dbReference type="InterPro" id="IPR001789">
    <property type="entry name" value="Sig_transdc_resp-reg_receiver"/>
</dbReference>
<dbReference type="PROSITE" id="PS50110">
    <property type="entry name" value="RESPONSE_REGULATORY"/>
    <property type="match status" value="1"/>
</dbReference>
<dbReference type="Pfam" id="PF00072">
    <property type="entry name" value="Response_reg"/>
    <property type="match status" value="1"/>
</dbReference>
<dbReference type="Proteomes" id="UP000707356">
    <property type="component" value="Unassembled WGS sequence"/>
</dbReference>
<feature type="modified residue" description="4-aspartylphosphate" evidence="3">
    <location>
        <position position="89"/>
    </location>
</feature>
<dbReference type="InterPro" id="IPR011006">
    <property type="entry name" value="CheY-like_superfamily"/>
</dbReference>
<reference evidence="5" key="2">
    <citation type="journal article" date="2022" name="Microbiol. Resour. Announc.">
        <title>Metagenome Sequencing to Explore Phylogenomics of Terrestrial Cyanobacteria.</title>
        <authorList>
            <person name="Ward R.D."/>
            <person name="Stajich J.E."/>
            <person name="Johansen J.R."/>
            <person name="Huntemann M."/>
            <person name="Clum A."/>
            <person name="Foster B."/>
            <person name="Foster B."/>
            <person name="Roux S."/>
            <person name="Palaniappan K."/>
            <person name="Varghese N."/>
            <person name="Mukherjee S."/>
            <person name="Reddy T.B.K."/>
            <person name="Daum C."/>
            <person name="Copeland A."/>
            <person name="Chen I.A."/>
            <person name="Ivanova N.N."/>
            <person name="Kyrpides N.C."/>
            <person name="Shapiro N."/>
            <person name="Eloe-Fadrosh E.A."/>
            <person name="Pietrasiak N."/>
        </authorList>
    </citation>
    <scope>NUCLEOTIDE SEQUENCE</scope>
    <source>
        <strain evidence="5">GSE-TBD4-15B</strain>
    </source>
</reference>
<dbReference type="AlphaFoldDB" id="A0A951U8J0"/>
<feature type="domain" description="Response regulatory" evidence="4">
    <location>
        <begin position="35"/>
        <end position="157"/>
    </location>
</feature>
<evidence type="ECO:0000259" key="4">
    <source>
        <dbReference type="PROSITE" id="PS50110"/>
    </source>
</evidence>
<keyword evidence="1 3" id="KW-0597">Phosphoprotein</keyword>
<comment type="caution">
    <text evidence="5">The sequence shown here is derived from an EMBL/GenBank/DDBJ whole genome shotgun (WGS) entry which is preliminary data.</text>
</comment>
<dbReference type="CDD" id="cd17546">
    <property type="entry name" value="REC_hyHK_CKI1_RcsC-like"/>
    <property type="match status" value="1"/>
</dbReference>
<dbReference type="GO" id="GO:0000160">
    <property type="term" value="P:phosphorelay signal transduction system"/>
    <property type="evidence" value="ECO:0007669"/>
    <property type="project" value="UniProtKB-KW"/>
</dbReference>
<evidence type="ECO:0000256" key="1">
    <source>
        <dbReference type="ARBA" id="ARBA00022553"/>
    </source>
</evidence>
<dbReference type="SMART" id="SM00448">
    <property type="entry name" value="REC"/>
    <property type="match status" value="1"/>
</dbReference>
<dbReference type="PANTHER" id="PTHR45339:SF1">
    <property type="entry name" value="HYBRID SIGNAL TRANSDUCTION HISTIDINE KINASE J"/>
    <property type="match status" value="1"/>
</dbReference>
<protein>
    <submittedName>
        <fullName evidence="5">Response regulator</fullName>
    </submittedName>
</protein>
<accession>A0A951U8J0</accession>
<keyword evidence="2" id="KW-0902">Two-component regulatory system</keyword>
<reference evidence="5" key="1">
    <citation type="submission" date="2021-05" db="EMBL/GenBank/DDBJ databases">
        <authorList>
            <person name="Pietrasiak N."/>
            <person name="Ward R."/>
            <person name="Stajich J.E."/>
            <person name="Kurbessoian T."/>
        </authorList>
    </citation>
    <scope>NUCLEOTIDE SEQUENCE</scope>
    <source>
        <strain evidence="5">GSE-TBD4-15B</strain>
    </source>
</reference>
<evidence type="ECO:0000256" key="2">
    <source>
        <dbReference type="ARBA" id="ARBA00023012"/>
    </source>
</evidence>
<organism evidence="5 6">
    <name type="scientific">Pegethrix bostrychoides GSE-TBD4-15B</name>
    <dbReference type="NCBI Taxonomy" id="2839662"/>
    <lineage>
        <taxon>Bacteria</taxon>
        <taxon>Bacillati</taxon>
        <taxon>Cyanobacteriota</taxon>
        <taxon>Cyanophyceae</taxon>
        <taxon>Oculatellales</taxon>
        <taxon>Oculatellaceae</taxon>
        <taxon>Pegethrix</taxon>
    </lineage>
</organism>
<dbReference type="Gene3D" id="3.40.50.2300">
    <property type="match status" value="1"/>
</dbReference>
<dbReference type="EMBL" id="JAHHHV010000091">
    <property type="protein sequence ID" value="MBW4468542.1"/>
    <property type="molecule type" value="Genomic_DNA"/>
</dbReference>
<evidence type="ECO:0000313" key="5">
    <source>
        <dbReference type="EMBL" id="MBW4468542.1"/>
    </source>
</evidence>